<reference evidence="2 3" key="1">
    <citation type="submission" date="2024-07" db="EMBL/GenBank/DDBJ databases">
        <title>Section-level genome sequencing and comparative genomics of Aspergillus sections Usti and Cavernicolus.</title>
        <authorList>
            <consortium name="Lawrence Berkeley National Laboratory"/>
            <person name="Nybo J.L."/>
            <person name="Vesth T.C."/>
            <person name="Theobald S."/>
            <person name="Frisvad J.C."/>
            <person name="Larsen T.O."/>
            <person name="Kjaerboelling I."/>
            <person name="Rothschild-Mancinelli K."/>
            <person name="Lyhne E.K."/>
            <person name="Kogle M.E."/>
            <person name="Barry K."/>
            <person name="Clum A."/>
            <person name="Na H."/>
            <person name="Ledsgaard L."/>
            <person name="Lin J."/>
            <person name="Lipzen A."/>
            <person name="Kuo A."/>
            <person name="Riley R."/>
            <person name="Mondo S."/>
            <person name="LaButti K."/>
            <person name="Haridas S."/>
            <person name="Pangalinan J."/>
            <person name="Salamov A.A."/>
            <person name="Simmons B.A."/>
            <person name="Magnuson J.K."/>
            <person name="Chen J."/>
            <person name="Drula E."/>
            <person name="Henrissat B."/>
            <person name="Wiebenga A."/>
            <person name="Lubbers R.J."/>
            <person name="Gomes A.C."/>
            <person name="Makela M.R."/>
            <person name="Stajich J."/>
            <person name="Grigoriev I.V."/>
            <person name="Mortensen U.H."/>
            <person name="De vries R.P."/>
            <person name="Baker S.E."/>
            <person name="Andersen M.R."/>
        </authorList>
    </citation>
    <scope>NUCLEOTIDE SEQUENCE [LARGE SCALE GENOMIC DNA]</scope>
    <source>
        <strain evidence="2 3">CBS 600.67</strain>
    </source>
</reference>
<dbReference type="InterPro" id="IPR045518">
    <property type="entry name" value="2EXR"/>
</dbReference>
<accession>A0ABR4I8L3</accession>
<feature type="domain" description="2EXR" evidence="1">
    <location>
        <begin position="13"/>
        <end position="132"/>
    </location>
</feature>
<evidence type="ECO:0000313" key="2">
    <source>
        <dbReference type="EMBL" id="KAL2823228.1"/>
    </source>
</evidence>
<protein>
    <recommendedName>
        <fullName evidence="1">2EXR domain-containing protein</fullName>
    </recommendedName>
</protein>
<dbReference type="EMBL" id="JBFXLS010000054">
    <property type="protein sequence ID" value="KAL2823228.1"/>
    <property type="molecule type" value="Genomic_DNA"/>
</dbReference>
<name>A0ABR4I8L3_9EURO</name>
<organism evidence="2 3">
    <name type="scientific">Aspergillus cavernicola</name>
    <dbReference type="NCBI Taxonomy" id="176166"/>
    <lineage>
        <taxon>Eukaryota</taxon>
        <taxon>Fungi</taxon>
        <taxon>Dikarya</taxon>
        <taxon>Ascomycota</taxon>
        <taxon>Pezizomycotina</taxon>
        <taxon>Eurotiomycetes</taxon>
        <taxon>Eurotiomycetidae</taxon>
        <taxon>Eurotiales</taxon>
        <taxon>Aspergillaceae</taxon>
        <taxon>Aspergillus</taxon>
        <taxon>Aspergillus subgen. Nidulantes</taxon>
    </lineage>
</organism>
<dbReference type="Pfam" id="PF20150">
    <property type="entry name" value="2EXR"/>
    <property type="match status" value="1"/>
</dbReference>
<gene>
    <name evidence="2" type="ORF">BDW59DRAFT_163392</name>
</gene>
<comment type="caution">
    <text evidence="2">The sequence shown here is derived from an EMBL/GenBank/DDBJ whole genome shotgun (WGS) entry which is preliminary data.</text>
</comment>
<sequence length="292" mass="34351">MESPVGAKIQPSSFTRLPGELRNQIWQLALRDPLGQQQQQLCFYKSGCWDPRRLTAADSGYDPDNEEHNLEFEFHHDRLDRVLVEVPLFFVNREARSFARAWIHKQGLQICFDKYTQSLYFVRPVNPKEDILYISKEQFINFLSDPYDRLFQPDLKNHYISWNAPEFRRLALPVALLAEQGPDTLAEVMRDFYLTEIILIVKADPGGLWTEGHEARVRQRWELESTAGIEGPICCWDLVNEQFQWMDRDSTDISEYPLKKLLEDACLHLRTELLDNHTQHFKIRLALAVRKF</sequence>
<dbReference type="Proteomes" id="UP001610335">
    <property type="component" value="Unassembled WGS sequence"/>
</dbReference>
<evidence type="ECO:0000313" key="3">
    <source>
        <dbReference type="Proteomes" id="UP001610335"/>
    </source>
</evidence>
<evidence type="ECO:0000259" key="1">
    <source>
        <dbReference type="Pfam" id="PF20150"/>
    </source>
</evidence>
<proteinExistence type="predicted"/>
<keyword evidence="3" id="KW-1185">Reference proteome</keyword>